<evidence type="ECO:0000259" key="1">
    <source>
        <dbReference type="Pfam" id="PF07734"/>
    </source>
</evidence>
<dbReference type="InterPro" id="IPR050796">
    <property type="entry name" value="SCF_F-box_component"/>
</dbReference>
<comment type="caution">
    <text evidence="2">The sequence shown here is derived from an EMBL/GenBank/DDBJ whole genome shotgun (WGS) entry which is preliminary data.</text>
</comment>
<dbReference type="NCBIfam" id="TIGR01640">
    <property type="entry name" value="F_box_assoc_1"/>
    <property type="match status" value="1"/>
</dbReference>
<dbReference type="Gene3D" id="2.120.10.80">
    <property type="entry name" value="Kelch-type beta propeller"/>
    <property type="match status" value="1"/>
</dbReference>
<evidence type="ECO:0000313" key="3">
    <source>
        <dbReference type="Proteomes" id="UP001172457"/>
    </source>
</evidence>
<feature type="domain" description="F-box associated beta-propeller type 1" evidence="1">
    <location>
        <begin position="114"/>
        <end position="252"/>
    </location>
</feature>
<dbReference type="Proteomes" id="UP001172457">
    <property type="component" value="Chromosome 7"/>
</dbReference>
<reference evidence="2" key="1">
    <citation type="submission" date="2023-03" db="EMBL/GenBank/DDBJ databases">
        <title>Chromosome-scale reference genome and RAD-based genetic map of yellow starthistle (Centaurea solstitialis) reveal putative structural variation and QTLs associated with invader traits.</title>
        <authorList>
            <person name="Reatini B."/>
            <person name="Cang F.A."/>
            <person name="Jiang Q."/>
            <person name="Mckibben M.T.W."/>
            <person name="Barker M.S."/>
            <person name="Rieseberg L.H."/>
            <person name="Dlugosch K.M."/>
        </authorList>
    </citation>
    <scope>NUCLEOTIDE SEQUENCE</scope>
    <source>
        <strain evidence="2">CAN-66</strain>
        <tissue evidence="2">Leaf</tissue>
    </source>
</reference>
<protein>
    <recommendedName>
        <fullName evidence="1">F-box associated beta-propeller type 1 domain-containing protein</fullName>
    </recommendedName>
</protein>
<sequence>MGSHEIETPLPQDILLIHILPRLPGKSVHRFMCVCKKWWSFLTTPTFAEMHHQHRHKLLIALSTTTPCKFSTIDLEAPQDGLTVGRPLPFEASHENLWIIESLHGLVCLCMNNKCNGREYSDIILWNPLTGEYKITSRPNYEECFVTTSLLFGFYYIYNDYRLLLVTKDHNVYIYSLKSDSWRKVETTQDDLNCLPHTHSVPHILQNEPCVFLNEKLYFISTPHTKISKRENFIIIKRFDVKTEKWRKIAGPYINGLWKHCLSFLVVRGCIHLYLIHRHLRLDDNGGFIELGDSTAELWRMDGEEDWTKVVTTYNLPNSHPRWFILHPLHLMKNGNWVMHVKRLEEFYEADLEMRTKKEVYSYSRNAVFITPKGKYIETLGINLSN</sequence>
<dbReference type="AlphaFoldDB" id="A0AA38SWK8"/>
<organism evidence="2 3">
    <name type="scientific">Centaurea solstitialis</name>
    <name type="common">yellow star-thistle</name>
    <dbReference type="NCBI Taxonomy" id="347529"/>
    <lineage>
        <taxon>Eukaryota</taxon>
        <taxon>Viridiplantae</taxon>
        <taxon>Streptophyta</taxon>
        <taxon>Embryophyta</taxon>
        <taxon>Tracheophyta</taxon>
        <taxon>Spermatophyta</taxon>
        <taxon>Magnoliopsida</taxon>
        <taxon>eudicotyledons</taxon>
        <taxon>Gunneridae</taxon>
        <taxon>Pentapetalae</taxon>
        <taxon>asterids</taxon>
        <taxon>campanulids</taxon>
        <taxon>Asterales</taxon>
        <taxon>Asteraceae</taxon>
        <taxon>Carduoideae</taxon>
        <taxon>Cardueae</taxon>
        <taxon>Centaureinae</taxon>
        <taxon>Centaurea</taxon>
    </lineage>
</organism>
<dbReference type="PANTHER" id="PTHR31672:SF13">
    <property type="entry name" value="F-BOX PROTEIN CPR30-LIKE"/>
    <property type="match status" value="1"/>
</dbReference>
<dbReference type="InterPro" id="IPR006527">
    <property type="entry name" value="F-box-assoc_dom_typ1"/>
</dbReference>
<evidence type="ECO:0000313" key="2">
    <source>
        <dbReference type="EMBL" id="KAJ9539723.1"/>
    </source>
</evidence>
<keyword evidence="3" id="KW-1185">Reference proteome</keyword>
<dbReference type="InterPro" id="IPR017451">
    <property type="entry name" value="F-box-assoc_interact_dom"/>
</dbReference>
<dbReference type="SUPFAM" id="SSF50965">
    <property type="entry name" value="Galactose oxidase, central domain"/>
    <property type="match status" value="1"/>
</dbReference>
<dbReference type="SUPFAM" id="SSF81383">
    <property type="entry name" value="F-box domain"/>
    <property type="match status" value="1"/>
</dbReference>
<dbReference type="PANTHER" id="PTHR31672">
    <property type="entry name" value="BNACNNG10540D PROTEIN"/>
    <property type="match status" value="1"/>
</dbReference>
<dbReference type="EMBL" id="JARYMX010000007">
    <property type="protein sequence ID" value="KAJ9539723.1"/>
    <property type="molecule type" value="Genomic_DNA"/>
</dbReference>
<accession>A0AA38SWK8</accession>
<gene>
    <name evidence="2" type="ORF">OSB04_026229</name>
</gene>
<name>A0AA38SWK8_9ASTR</name>
<proteinExistence type="predicted"/>
<dbReference type="InterPro" id="IPR036047">
    <property type="entry name" value="F-box-like_dom_sf"/>
</dbReference>
<dbReference type="InterPro" id="IPR015915">
    <property type="entry name" value="Kelch-typ_b-propeller"/>
</dbReference>
<dbReference type="Pfam" id="PF07734">
    <property type="entry name" value="FBA_1"/>
    <property type="match status" value="1"/>
</dbReference>
<dbReference type="InterPro" id="IPR011043">
    <property type="entry name" value="Gal_Oxase/kelch_b-propeller"/>
</dbReference>